<evidence type="ECO:0000313" key="8">
    <source>
        <dbReference type="EMBL" id="EKE27273.1"/>
    </source>
</evidence>
<dbReference type="Gene3D" id="3.40.50.300">
    <property type="entry name" value="P-loop containing nucleotide triphosphate hydrolases"/>
    <property type="match status" value="1"/>
</dbReference>
<dbReference type="InterPro" id="IPR003439">
    <property type="entry name" value="ABC_transporter-like_ATP-bd"/>
</dbReference>
<dbReference type="InterPro" id="IPR027417">
    <property type="entry name" value="P-loop_NTPase"/>
</dbReference>
<dbReference type="GO" id="GO:0015421">
    <property type="term" value="F:ABC-type oligopeptide transporter activity"/>
    <property type="evidence" value="ECO:0007669"/>
    <property type="project" value="TreeGrafter"/>
</dbReference>
<dbReference type="GO" id="GO:0005524">
    <property type="term" value="F:ATP binding"/>
    <property type="evidence" value="ECO:0007669"/>
    <property type="project" value="UniProtKB-KW"/>
</dbReference>
<dbReference type="PANTHER" id="PTHR43394:SF1">
    <property type="entry name" value="ATP-BINDING CASSETTE SUB-FAMILY B MEMBER 10, MITOCHONDRIAL"/>
    <property type="match status" value="1"/>
</dbReference>
<keyword evidence="8" id="KW-0547">Nucleotide-binding</keyword>
<organism evidence="8">
    <name type="scientific">uncultured bacterium</name>
    <name type="common">gcode 4</name>
    <dbReference type="NCBI Taxonomy" id="1234023"/>
    <lineage>
        <taxon>Bacteria</taxon>
        <taxon>environmental samples</taxon>
    </lineage>
</organism>
<dbReference type="CDD" id="cd07346">
    <property type="entry name" value="ABC_6TM_exporters"/>
    <property type="match status" value="1"/>
</dbReference>
<sequence length="601" mass="72491">MTEEKDTHAIPKWELIKDIYNNYLHIRKNFWWLFLLLLINTAFLLAEPYFYKLFIDNIQEFSTDKISYETIKSNFIYLAIIWGIISVILILAQWWYEYYTDRIMHLDWAKYAVKIWKSFLLLPYNDFVNTNPWTQQNIFNKGTDAFWSFWHNFLNKILPQILIFISLFSFWLYINWKMTLVSLVFMPISIYATLKIWGKVFNIQKEAYSAWNRSYQRLNDALNNIGIIKLFAKEKQENETLESYFSKSMKIQTSSNYLWNILNTILKWVQAFSKISVMIFWVFFVVKWFLTIGELLVFIYISWRISWPIDSLLSSYQSVIRDLADFHKTKQITDSPKELNEWKIEFSWLKNNIVLKDITFNYKKSDREILKNLNLEIKKWQKVAFVWHTWSWKTTISNLVTRFYETEFWEVIVDWINIKDYTLDSYRGKFAAVFQDTTVFNETILSNLKYIKEDATLEEVRMACKKAEILDFIEKLEAGFETEVGEKWLKLSWWERQRLSIARAILRDPDILILDEPTSALDSKTESIIQKSLNNLMKWRTSIVIAHRLSTIKNSDIIFLLENWEVIDSWSHDSLYNKNKAYKEMVDFQKDWFLEEYDTSL</sequence>
<name>K2FWA9_9BACT</name>
<dbReference type="InterPro" id="IPR036640">
    <property type="entry name" value="ABC1_TM_sf"/>
</dbReference>
<reference evidence="8" key="1">
    <citation type="journal article" date="2012" name="Science">
        <title>Fermentation, hydrogen, and sulfur metabolism in multiple uncultivated bacterial phyla.</title>
        <authorList>
            <person name="Wrighton K.C."/>
            <person name="Thomas B.C."/>
            <person name="Sharon I."/>
            <person name="Miller C.S."/>
            <person name="Castelle C.J."/>
            <person name="VerBerkmoes N.C."/>
            <person name="Wilkins M.J."/>
            <person name="Hettich R.L."/>
            <person name="Lipton M.S."/>
            <person name="Williams K.H."/>
            <person name="Long P.E."/>
            <person name="Banfield J.F."/>
        </authorList>
    </citation>
    <scope>NUCLEOTIDE SEQUENCE [LARGE SCALE GENOMIC DNA]</scope>
</reference>
<comment type="caution">
    <text evidence="8">The sequence shown here is derived from an EMBL/GenBank/DDBJ whole genome shotgun (WGS) entry which is preliminary data.</text>
</comment>
<dbReference type="PROSITE" id="PS50893">
    <property type="entry name" value="ABC_TRANSPORTER_2"/>
    <property type="match status" value="1"/>
</dbReference>
<dbReference type="PROSITE" id="PS50929">
    <property type="entry name" value="ABC_TM1F"/>
    <property type="match status" value="1"/>
</dbReference>
<keyword evidence="2 5" id="KW-0812">Transmembrane</keyword>
<dbReference type="InterPro" id="IPR039421">
    <property type="entry name" value="Type_1_exporter"/>
</dbReference>
<keyword evidence="8" id="KW-0067">ATP-binding</keyword>
<feature type="transmembrane region" description="Helical" evidence="5">
    <location>
        <begin position="75"/>
        <end position="96"/>
    </location>
</feature>
<dbReference type="EMBL" id="AMFJ01000503">
    <property type="protein sequence ID" value="EKE27273.1"/>
    <property type="molecule type" value="Genomic_DNA"/>
</dbReference>
<evidence type="ECO:0000259" key="7">
    <source>
        <dbReference type="PROSITE" id="PS50929"/>
    </source>
</evidence>
<evidence type="ECO:0000256" key="1">
    <source>
        <dbReference type="ARBA" id="ARBA00004651"/>
    </source>
</evidence>
<proteinExistence type="predicted"/>
<feature type="domain" description="ABC transporter" evidence="6">
    <location>
        <begin position="353"/>
        <end position="588"/>
    </location>
</feature>
<dbReference type="Pfam" id="PF00005">
    <property type="entry name" value="ABC_tran"/>
    <property type="match status" value="1"/>
</dbReference>
<evidence type="ECO:0000256" key="2">
    <source>
        <dbReference type="ARBA" id="ARBA00022692"/>
    </source>
</evidence>
<dbReference type="InterPro" id="IPR011527">
    <property type="entry name" value="ABC1_TM_dom"/>
</dbReference>
<feature type="transmembrane region" description="Helical" evidence="5">
    <location>
        <begin position="277"/>
        <end position="303"/>
    </location>
</feature>
<feature type="transmembrane region" description="Helical" evidence="5">
    <location>
        <begin position="157"/>
        <end position="176"/>
    </location>
</feature>
<dbReference type="SUPFAM" id="SSF52540">
    <property type="entry name" value="P-loop containing nucleoside triphosphate hydrolases"/>
    <property type="match status" value="1"/>
</dbReference>
<dbReference type="GO" id="GO:0016887">
    <property type="term" value="F:ATP hydrolysis activity"/>
    <property type="evidence" value="ECO:0007669"/>
    <property type="project" value="InterPro"/>
</dbReference>
<protein>
    <submittedName>
        <fullName evidence="8">Lipid A export ATP-binding/permease protein MsbA</fullName>
    </submittedName>
</protein>
<evidence type="ECO:0000256" key="4">
    <source>
        <dbReference type="ARBA" id="ARBA00023136"/>
    </source>
</evidence>
<dbReference type="Gene3D" id="1.20.1560.10">
    <property type="entry name" value="ABC transporter type 1, transmembrane domain"/>
    <property type="match status" value="1"/>
</dbReference>
<dbReference type="AlphaFoldDB" id="K2FWA9"/>
<feature type="transmembrane region" description="Helical" evidence="5">
    <location>
        <begin position="30"/>
        <end position="54"/>
    </location>
</feature>
<feature type="domain" description="ABC transmembrane type-1" evidence="7">
    <location>
        <begin position="31"/>
        <end position="321"/>
    </location>
</feature>
<dbReference type="GO" id="GO:0005886">
    <property type="term" value="C:plasma membrane"/>
    <property type="evidence" value="ECO:0007669"/>
    <property type="project" value="UniProtKB-SubCell"/>
</dbReference>
<dbReference type="PANTHER" id="PTHR43394">
    <property type="entry name" value="ATP-DEPENDENT PERMEASE MDL1, MITOCHONDRIAL"/>
    <property type="match status" value="1"/>
</dbReference>
<gene>
    <name evidence="8" type="ORF">ACD_3C00229G0004</name>
</gene>
<comment type="subcellular location">
    <subcellularLocation>
        <location evidence="1">Cell membrane</location>
        <topology evidence="1">Multi-pass membrane protein</topology>
    </subcellularLocation>
</comment>
<keyword evidence="3 5" id="KW-1133">Transmembrane helix</keyword>
<keyword evidence="4 5" id="KW-0472">Membrane</keyword>
<evidence type="ECO:0000256" key="5">
    <source>
        <dbReference type="SAM" id="Phobius"/>
    </source>
</evidence>
<evidence type="ECO:0000259" key="6">
    <source>
        <dbReference type="PROSITE" id="PS50893"/>
    </source>
</evidence>
<evidence type="ECO:0000256" key="3">
    <source>
        <dbReference type="ARBA" id="ARBA00022989"/>
    </source>
</evidence>
<dbReference type="SUPFAM" id="SSF90123">
    <property type="entry name" value="ABC transporter transmembrane region"/>
    <property type="match status" value="1"/>
</dbReference>
<dbReference type="Pfam" id="PF00664">
    <property type="entry name" value="ABC_membrane"/>
    <property type="match status" value="1"/>
</dbReference>
<accession>K2FWA9</accession>